<evidence type="ECO:0000256" key="2">
    <source>
        <dbReference type="ARBA" id="ARBA00022448"/>
    </source>
</evidence>
<comment type="caution">
    <text evidence="7">The sequence shown here is derived from an EMBL/GenBank/DDBJ whole genome shotgun (WGS) entry which is preliminary data.</text>
</comment>
<comment type="similarity">
    <text evidence="1">Belongs to the ABC transporter superfamily.</text>
</comment>
<feature type="compositionally biased region" description="Low complexity" evidence="5">
    <location>
        <begin position="1"/>
        <end position="16"/>
    </location>
</feature>
<dbReference type="PANTHER" id="PTHR46743">
    <property type="entry name" value="TEICHOIC ACIDS EXPORT ATP-BINDING PROTEIN TAGH"/>
    <property type="match status" value="1"/>
</dbReference>
<dbReference type="Proteomes" id="UP000319010">
    <property type="component" value="Unassembled WGS sequence"/>
</dbReference>
<evidence type="ECO:0000256" key="3">
    <source>
        <dbReference type="ARBA" id="ARBA00022741"/>
    </source>
</evidence>
<accession>A0A508A8R8</accession>
<feature type="region of interest" description="Disordered" evidence="5">
    <location>
        <begin position="1"/>
        <end position="25"/>
    </location>
</feature>
<evidence type="ECO:0000256" key="5">
    <source>
        <dbReference type="SAM" id="MobiDB-lite"/>
    </source>
</evidence>
<evidence type="ECO:0000313" key="8">
    <source>
        <dbReference type="Proteomes" id="UP000319010"/>
    </source>
</evidence>
<dbReference type="Gene3D" id="3.40.50.300">
    <property type="entry name" value="P-loop containing nucleotide triphosphate hydrolases"/>
    <property type="match status" value="1"/>
</dbReference>
<dbReference type="CDD" id="cd10147">
    <property type="entry name" value="Wzt_C-like"/>
    <property type="match status" value="1"/>
</dbReference>
<evidence type="ECO:0000259" key="6">
    <source>
        <dbReference type="PROSITE" id="PS50893"/>
    </source>
</evidence>
<evidence type="ECO:0000256" key="1">
    <source>
        <dbReference type="ARBA" id="ARBA00005417"/>
    </source>
</evidence>
<dbReference type="SUPFAM" id="SSF52540">
    <property type="entry name" value="P-loop containing nucleoside triphosphate hydrolases"/>
    <property type="match status" value="1"/>
</dbReference>
<dbReference type="EMBL" id="VICB01000008">
    <property type="protein sequence ID" value="TQD43425.1"/>
    <property type="molecule type" value="Genomic_DNA"/>
</dbReference>
<evidence type="ECO:0000256" key="4">
    <source>
        <dbReference type="ARBA" id="ARBA00022840"/>
    </source>
</evidence>
<dbReference type="InterPro" id="IPR003439">
    <property type="entry name" value="ABC_transporter-like_ATP-bd"/>
</dbReference>
<keyword evidence="3" id="KW-0547">Nucleotide-binding</keyword>
<dbReference type="GO" id="GO:0005524">
    <property type="term" value="F:ATP binding"/>
    <property type="evidence" value="ECO:0007669"/>
    <property type="project" value="UniProtKB-KW"/>
</dbReference>
<feature type="domain" description="ABC transporter" evidence="6">
    <location>
        <begin position="29"/>
        <end position="270"/>
    </location>
</feature>
<keyword evidence="4 7" id="KW-0067">ATP-binding</keyword>
<protein>
    <submittedName>
        <fullName evidence="7">ABC transporter ATP-binding protein</fullName>
    </submittedName>
</protein>
<dbReference type="SMART" id="SM00382">
    <property type="entry name" value="AAA"/>
    <property type="match status" value="1"/>
</dbReference>
<evidence type="ECO:0000313" key="7">
    <source>
        <dbReference type="EMBL" id="TQD43425.1"/>
    </source>
</evidence>
<dbReference type="InterPro" id="IPR015860">
    <property type="entry name" value="ABC_transpr_TagH-like"/>
</dbReference>
<gene>
    <name evidence="7" type="ORF">FK256_06935</name>
</gene>
<dbReference type="InterPro" id="IPR029439">
    <property type="entry name" value="Wzt_C"/>
</dbReference>
<dbReference type="RefSeq" id="WP_141424223.1">
    <property type="nucleotide sequence ID" value="NZ_JASPFB010000001.1"/>
</dbReference>
<dbReference type="PANTHER" id="PTHR46743:SF2">
    <property type="entry name" value="TEICHOIC ACIDS EXPORT ATP-BINDING PROTEIN TAGH"/>
    <property type="match status" value="1"/>
</dbReference>
<dbReference type="Gene3D" id="2.70.50.60">
    <property type="entry name" value="abc- transporter (atp binding component) like domain"/>
    <property type="match status" value="1"/>
</dbReference>
<dbReference type="InterPro" id="IPR050683">
    <property type="entry name" value="Bact_Polysacc_Export_ATP-bd"/>
</dbReference>
<dbReference type="InterPro" id="IPR027417">
    <property type="entry name" value="P-loop_NTPase"/>
</dbReference>
<dbReference type="AlphaFoldDB" id="A0A508A8R8"/>
<dbReference type="GO" id="GO:0016887">
    <property type="term" value="F:ATP hydrolysis activity"/>
    <property type="evidence" value="ECO:0007669"/>
    <property type="project" value="InterPro"/>
</dbReference>
<dbReference type="CDD" id="cd03220">
    <property type="entry name" value="ABC_KpsT_Wzt"/>
    <property type="match status" value="1"/>
</dbReference>
<dbReference type="InterPro" id="IPR003593">
    <property type="entry name" value="AAA+_ATPase"/>
</dbReference>
<reference evidence="7 8" key="1">
    <citation type="submission" date="2019-06" db="EMBL/GenBank/DDBJ databases">
        <title>Draft genome sequence of Actinomyces johnsonii CCUG 34287T.</title>
        <authorList>
            <person name="Salva-Serra F."/>
            <person name="Cardew S."/>
            <person name="Moore E."/>
        </authorList>
    </citation>
    <scope>NUCLEOTIDE SEQUENCE [LARGE SCALE GENOMIC DNA]</scope>
    <source>
        <strain evidence="7 8">CCUG 34287</strain>
    </source>
</reference>
<dbReference type="Pfam" id="PF00005">
    <property type="entry name" value="ABC_tran"/>
    <property type="match status" value="1"/>
</dbReference>
<dbReference type="Pfam" id="PF14524">
    <property type="entry name" value="Wzt_C"/>
    <property type="match status" value="1"/>
</dbReference>
<keyword evidence="2" id="KW-0813">Transport</keyword>
<dbReference type="GO" id="GO:0016020">
    <property type="term" value="C:membrane"/>
    <property type="evidence" value="ECO:0007669"/>
    <property type="project" value="InterPro"/>
</dbReference>
<sequence>MTASTGSSASSLTSPAQAVSEASSTAPAVRIEDVSKRFRIYHHRNQSLKGAVLQRSRGVYEDFWALKDITFDIPEGKTFGLMGHNGSGKSTLLKCIAKILAPNTGSITARGRMAAMLEVGSGFHPELSGRENIFLNGAILGMSRKEIEAKFDDIVDFSGVGEFIDQPVKNYSSGMYVRLGFSVSIHVEPEILLVDEVLAVGDMEFQERCMDKFAEFREGGRTVVVVSHGLEQMRTFCDEVAWLDHGRLKEVGPAPTVIDKYSDVTHGAKKVKDGIGTRFGSGEAQISRIELLDRAGRSVSSMRTGDEATIRLHYRCEETIEKPVFGCSIDTREGIFAWGLHGLDDGFQPEKIEPGEGAVDISIPAMMLRPGAYLISGSIQPWQLSSVIDAYQKATAFDITPGPRMESGGLVALGAHYERITPPRPMVEVTKTD</sequence>
<name>A0A508A8R8_9ACTO</name>
<proteinExistence type="inferred from homology"/>
<dbReference type="PROSITE" id="PS50893">
    <property type="entry name" value="ABC_TRANSPORTER_2"/>
    <property type="match status" value="1"/>
</dbReference>
<organism evidence="7 8">
    <name type="scientific">Actinomyces johnsonii</name>
    <dbReference type="NCBI Taxonomy" id="544581"/>
    <lineage>
        <taxon>Bacteria</taxon>
        <taxon>Bacillati</taxon>
        <taxon>Actinomycetota</taxon>
        <taxon>Actinomycetes</taxon>
        <taxon>Actinomycetales</taxon>
        <taxon>Actinomycetaceae</taxon>
        <taxon>Actinomyces</taxon>
    </lineage>
</organism>
<dbReference type="GO" id="GO:0140359">
    <property type="term" value="F:ABC-type transporter activity"/>
    <property type="evidence" value="ECO:0007669"/>
    <property type="project" value="InterPro"/>
</dbReference>